<evidence type="ECO:0000313" key="2">
    <source>
        <dbReference type="Proteomes" id="UP001165064"/>
    </source>
</evidence>
<sequence>MPQMQMQMPMQQIQLMTPQAQGQVNQGGPGQGQGQPHVQSQGQGSGQLQYFMMSIPIPPPPRPPNINKSKLLQKCTCKQDNGNRIPRPRNAFILYRQKHHQALLEEDETIIRTNSEVSKELGRRWKNLPPEEKNYWNQQAQEEKKRHAENYQEP</sequence>
<proteinExistence type="predicted"/>
<dbReference type="Proteomes" id="UP001165064">
    <property type="component" value="Unassembled WGS sequence"/>
</dbReference>
<reference evidence="1" key="1">
    <citation type="submission" date="2023-04" db="EMBL/GenBank/DDBJ databases">
        <title>Ambrosiozyma monospora NBRC 10751.</title>
        <authorList>
            <person name="Ichikawa N."/>
            <person name="Sato H."/>
            <person name="Tonouchi N."/>
        </authorList>
    </citation>
    <scope>NUCLEOTIDE SEQUENCE</scope>
    <source>
        <strain evidence="1">NBRC 10751</strain>
    </source>
</reference>
<evidence type="ECO:0000313" key="1">
    <source>
        <dbReference type="EMBL" id="GMF06007.1"/>
    </source>
</evidence>
<accession>A0ACB5UAT4</accession>
<organism evidence="1 2">
    <name type="scientific">Ambrosiozyma monospora</name>
    <name type="common">Yeast</name>
    <name type="synonym">Endomycopsis monosporus</name>
    <dbReference type="NCBI Taxonomy" id="43982"/>
    <lineage>
        <taxon>Eukaryota</taxon>
        <taxon>Fungi</taxon>
        <taxon>Dikarya</taxon>
        <taxon>Ascomycota</taxon>
        <taxon>Saccharomycotina</taxon>
        <taxon>Pichiomycetes</taxon>
        <taxon>Pichiales</taxon>
        <taxon>Pichiaceae</taxon>
        <taxon>Ambrosiozyma</taxon>
    </lineage>
</organism>
<dbReference type="EMBL" id="BSXS01014810">
    <property type="protein sequence ID" value="GMF06007.1"/>
    <property type="molecule type" value="Genomic_DNA"/>
</dbReference>
<keyword evidence="2" id="KW-1185">Reference proteome</keyword>
<protein>
    <submittedName>
        <fullName evidence="1">Unnamed protein product</fullName>
    </submittedName>
</protein>
<comment type="caution">
    <text evidence="1">The sequence shown here is derived from an EMBL/GenBank/DDBJ whole genome shotgun (WGS) entry which is preliminary data.</text>
</comment>
<gene>
    <name evidence="1" type="ORF">Amon02_001253200</name>
</gene>
<name>A0ACB5UAT4_AMBMO</name>